<dbReference type="RefSeq" id="WP_014221497.1">
    <property type="nucleotide sequence ID" value="NZ_LWBO01000012.1"/>
</dbReference>
<dbReference type="Gene3D" id="3.90.550.10">
    <property type="entry name" value="Spore Coat Polysaccharide Biosynthesis Protein SpsA, Chain A"/>
    <property type="match status" value="1"/>
</dbReference>
<evidence type="ECO:0000256" key="3">
    <source>
        <dbReference type="ARBA" id="ARBA00022679"/>
    </source>
</evidence>
<dbReference type="EMBL" id="LWBO01000012">
    <property type="protein sequence ID" value="OQP48301.1"/>
    <property type="molecule type" value="Genomic_DNA"/>
</dbReference>
<feature type="domain" description="Glycosyltransferase 2-like" evidence="4">
    <location>
        <begin position="8"/>
        <end position="140"/>
    </location>
</feature>
<evidence type="ECO:0000259" key="4">
    <source>
        <dbReference type="Pfam" id="PF00535"/>
    </source>
</evidence>
<evidence type="ECO:0000313" key="5">
    <source>
        <dbReference type="EMBL" id="OQP48301.1"/>
    </source>
</evidence>
<dbReference type="InterPro" id="IPR001173">
    <property type="entry name" value="Glyco_trans_2-like"/>
</dbReference>
<dbReference type="Pfam" id="PF00535">
    <property type="entry name" value="Glycos_transf_2"/>
    <property type="match status" value="1"/>
</dbReference>
<dbReference type="PANTHER" id="PTHR43179:SF12">
    <property type="entry name" value="GALACTOFURANOSYLTRANSFERASE GLFT2"/>
    <property type="match status" value="1"/>
</dbReference>
<comment type="similarity">
    <text evidence="1">Belongs to the glycosyltransferase 2 family.</text>
</comment>
<dbReference type="PANTHER" id="PTHR43179">
    <property type="entry name" value="RHAMNOSYLTRANSFERASE WBBL"/>
    <property type="match status" value="1"/>
</dbReference>
<reference evidence="5 6" key="1">
    <citation type="submission" date="2016-04" db="EMBL/GenBank/DDBJ databases">
        <authorList>
            <person name="Chen L."/>
            <person name="Zhuang W."/>
            <person name="Wang G."/>
        </authorList>
    </citation>
    <scope>NUCLEOTIDE SEQUENCE [LARGE SCALE GENOMIC DNA]</scope>
    <source>
        <strain evidence="6">GR20</strain>
    </source>
</reference>
<dbReference type="SUPFAM" id="SSF53448">
    <property type="entry name" value="Nucleotide-diphospho-sugar transferases"/>
    <property type="match status" value="1"/>
</dbReference>
<accession>A0ABX3NW84</accession>
<gene>
    <name evidence="5" type="ORF">A4D02_06185</name>
</gene>
<keyword evidence="3" id="KW-0808">Transferase</keyword>
<keyword evidence="2" id="KW-0328">Glycosyltransferase</keyword>
<protein>
    <recommendedName>
        <fullName evidence="4">Glycosyltransferase 2-like domain-containing protein</fullName>
    </recommendedName>
</protein>
<comment type="caution">
    <text evidence="5">The sequence shown here is derived from an EMBL/GenBank/DDBJ whole genome shotgun (WGS) entry which is preliminary data.</text>
</comment>
<evidence type="ECO:0000256" key="1">
    <source>
        <dbReference type="ARBA" id="ARBA00006739"/>
    </source>
</evidence>
<evidence type="ECO:0000256" key="2">
    <source>
        <dbReference type="ARBA" id="ARBA00022676"/>
    </source>
</evidence>
<organism evidence="5 6">
    <name type="scientific">Niastella koreensis</name>
    <dbReference type="NCBI Taxonomy" id="354356"/>
    <lineage>
        <taxon>Bacteria</taxon>
        <taxon>Pseudomonadati</taxon>
        <taxon>Bacteroidota</taxon>
        <taxon>Chitinophagia</taxon>
        <taxon>Chitinophagales</taxon>
        <taxon>Chitinophagaceae</taxon>
        <taxon>Niastella</taxon>
    </lineage>
</organism>
<keyword evidence="6" id="KW-1185">Reference proteome</keyword>
<dbReference type="InterPro" id="IPR029044">
    <property type="entry name" value="Nucleotide-diphossugar_trans"/>
</dbReference>
<evidence type="ECO:0000313" key="6">
    <source>
        <dbReference type="Proteomes" id="UP000192277"/>
    </source>
</evidence>
<sequence>MTYSKVCAILVTYNRLDTLKTALGHVLAQTLQPATIVVVDNNSNDGTIEYLRSVDGKSNIHCIYMNNNTGSAGAIAAGMNFGLTNIHNKYDYFWVLDDDTFYAPNALQDLVVNIENSGFSMIGLHGAHIKMGRKIQVKDDVRLQEVDYAMIDGALIKAQVVRNLGTICEEFFMMCDDHEYSVRMQRNGYKIGVLKNGADNRLYLGGGGQFTRATLWRGYYSARNHIFIIKKHFSFVNLFGYCLLQSKLLITAALLAPDRFKRVQLRLMGILHGILGKGGRTLDPGTLKFTARKALKFAKSKKLVLHLPVITTHVFDVLDYLELSFNVI</sequence>
<proteinExistence type="inferred from homology"/>
<name>A0ABX3NW84_9BACT</name>
<dbReference type="Proteomes" id="UP000192277">
    <property type="component" value="Unassembled WGS sequence"/>
</dbReference>